<name>A0A7J6VWB9_THATH</name>
<comment type="caution">
    <text evidence="1">The sequence shown here is derived from an EMBL/GenBank/DDBJ whole genome shotgun (WGS) entry which is preliminary data.</text>
</comment>
<dbReference type="Gene3D" id="3.30.1350.10">
    <property type="entry name" value="Thionin-like"/>
    <property type="match status" value="1"/>
</dbReference>
<dbReference type="GO" id="GO:0006952">
    <property type="term" value="P:defense response"/>
    <property type="evidence" value="ECO:0007669"/>
    <property type="project" value="InterPro"/>
</dbReference>
<dbReference type="AlphaFoldDB" id="A0A7J6VWB9"/>
<protein>
    <submittedName>
        <fullName evidence="1">Uncharacterized protein</fullName>
    </submittedName>
</protein>
<gene>
    <name evidence="1" type="ORF">FRX31_021272</name>
</gene>
<evidence type="ECO:0000313" key="2">
    <source>
        <dbReference type="Proteomes" id="UP000554482"/>
    </source>
</evidence>
<dbReference type="EMBL" id="JABWDY010025892">
    <property type="protein sequence ID" value="KAF5189141.1"/>
    <property type="molecule type" value="Genomic_DNA"/>
</dbReference>
<organism evidence="1 2">
    <name type="scientific">Thalictrum thalictroides</name>
    <name type="common">Rue-anemone</name>
    <name type="synonym">Anemone thalictroides</name>
    <dbReference type="NCBI Taxonomy" id="46969"/>
    <lineage>
        <taxon>Eukaryota</taxon>
        <taxon>Viridiplantae</taxon>
        <taxon>Streptophyta</taxon>
        <taxon>Embryophyta</taxon>
        <taxon>Tracheophyta</taxon>
        <taxon>Spermatophyta</taxon>
        <taxon>Magnoliopsida</taxon>
        <taxon>Ranunculales</taxon>
        <taxon>Ranunculaceae</taxon>
        <taxon>Thalictroideae</taxon>
        <taxon>Thalictrum</taxon>
    </lineage>
</organism>
<dbReference type="Proteomes" id="UP000554482">
    <property type="component" value="Unassembled WGS sequence"/>
</dbReference>
<reference evidence="1 2" key="1">
    <citation type="submission" date="2020-06" db="EMBL/GenBank/DDBJ databases">
        <title>Transcriptomic and genomic resources for Thalictrum thalictroides and T. hernandezii: Facilitating candidate gene discovery in an emerging model plant lineage.</title>
        <authorList>
            <person name="Arias T."/>
            <person name="Riano-Pachon D.M."/>
            <person name="Di Stilio V.S."/>
        </authorList>
    </citation>
    <scope>NUCLEOTIDE SEQUENCE [LARGE SCALE GENOMIC DNA]</scope>
    <source>
        <strain evidence="2">cv. WT478/WT964</strain>
        <tissue evidence="1">Leaves</tissue>
    </source>
</reference>
<accession>A0A7J6VWB9</accession>
<evidence type="ECO:0000313" key="1">
    <source>
        <dbReference type="EMBL" id="KAF5189141.1"/>
    </source>
</evidence>
<proteinExistence type="predicted"/>
<sequence length="57" mass="5966">DVIIEEVTTDLEGSSSNPTVLNCPNPEAKACFVMCRLAPRACASECGCDIYIGSGTL</sequence>
<keyword evidence="2" id="KW-1185">Reference proteome</keyword>
<dbReference type="InterPro" id="IPR036391">
    <property type="entry name" value="Thionin-like_sf"/>
</dbReference>
<feature type="non-terminal residue" evidence="1">
    <location>
        <position position="1"/>
    </location>
</feature>